<evidence type="ECO:0000313" key="3">
    <source>
        <dbReference type="Proteomes" id="UP000195880"/>
    </source>
</evidence>
<accession>A0A1Z1WBL9</accession>
<sequence>MNAPSSLLTVPTSRHHTSRLLRNALRPLRGRPAAERWATRLLGAGVAAAAYLLFLPWDLRNRPETPGAINETSPVTDTGITLVVVTVLALAAYFGHRDRLRWTLPVVVVPPAALLWVSFTTHEAPDASLWPLAWLVFVMAGSGVVLAVAGFARQFRGDGPGGRSA</sequence>
<dbReference type="AlphaFoldDB" id="A0A1Z1WBL9"/>
<dbReference type="KEGG" id="salf:SMD44_03190"/>
<feature type="transmembrane region" description="Helical" evidence="1">
    <location>
        <begin position="75"/>
        <end position="95"/>
    </location>
</feature>
<feature type="transmembrane region" description="Helical" evidence="1">
    <location>
        <begin position="102"/>
        <end position="119"/>
    </location>
</feature>
<evidence type="ECO:0000313" key="2">
    <source>
        <dbReference type="EMBL" id="ARX83762.1"/>
    </source>
</evidence>
<evidence type="ECO:0000256" key="1">
    <source>
        <dbReference type="SAM" id="Phobius"/>
    </source>
</evidence>
<organism evidence="2 3">
    <name type="scientific">Streptomyces alboflavus</name>
    <dbReference type="NCBI Taxonomy" id="67267"/>
    <lineage>
        <taxon>Bacteria</taxon>
        <taxon>Bacillati</taxon>
        <taxon>Actinomycetota</taxon>
        <taxon>Actinomycetes</taxon>
        <taxon>Kitasatosporales</taxon>
        <taxon>Streptomycetaceae</taxon>
        <taxon>Streptomyces</taxon>
    </lineage>
</organism>
<reference evidence="2 3" key="1">
    <citation type="submission" date="2017-05" db="EMBL/GenBank/DDBJ databases">
        <title>Streptomyces alboflavus Genome sequencing and assembly.</title>
        <authorList>
            <person name="Wang Y."/>
            <person name="Du B."/>
            <person name="Ding Y."/>
            <person name="Liu H."/>
            <person name="Hou Q."/>
            <person name="Liu K."/>
            <person name="Wang C."/>
            <person name="Yao L."/>
        </authorList>
    </citation>
    <scope>NUCLEOTIDE SEQUENCE [LARGE SCALE GENOMIC DNA]</scope>
    <source>
        <strain evidence="2 3">MDJK44</strain>
    </source>
</reference>
<proteinExistence type="predicted"/>
<dbReference type="Proteomes" id="UP000195880">
    <property type="component" value="Chromosome"/>
</dbReference>
<protein>
    <submittedName>
        <fullName evidence="2">Membrane protein</fullName>
    </submittedName>
</protein>
<name>A0A1Z1WBL9_9ACTN</name>
<keyword evidence="1" id="KW-0812">Transmembrane</keyword>
<keyword evidence="3" id="KW-1185">Reference proteome</keyword>
<keyword evidence="1" id="KW-0472">Membrane</keyword>
<dbReference type="RefSeq" id="WP_087884283.1">
    <property type="nucleotide sequence ID" value="NZ_CP021748.1"/>
</dbReference>
<dbReference type="OrthoDB" id="3389865at2"/>
<gene>
    <name evidence="2" type="ORF">SMD44_03190</name>
</gene>
<dbReference type="EMBL" id="CP021748">
    <property type="protein sequence ID" value="ARX83762.1"/>
    <property type="molecule type" value="Genomic_DNA"/>
</dbReference>
<feature type="transmembrane region" description="Helical" evidence="1">
    <location>
        <begin position="37"/>
        <end position="55"/>
    </location>
</feature>
<keyword evidence="1" id="KW-1133">Transmembrane helix</keyword>
<dbReference type="eggNOG" id="ENOG5031MMK">
    <property type="taxonomic scope" value="Bacteria"/>
</dbReference>
<feature type="transmembrane region" description="Helical" evidence="1">
    <location>
        <begin position="131"/>
        <end position="152"/>
    </location>
</feature>